<keyword evidence="2" id="KW-0732">Signal</keyword>
<evidence type="ECO:0000313" key="3">
    <source>
        <dbReference type="EMBL" id="TIB08996.1"/>
    </source>
</evidence>
<evidence type="ECO:0000256" key="1">
    <source>
        <dbReference type="SAM" id="MobiDB-lite"/>
    </source>
</evidence>
<comment type="caution">
    <text evidence="3">The sequence shown here is derived from an EMBL/GenBank/DDBJ whole genome shotgun (WGS) entry which is preliminary data.</text>
</comment>
<feature type="compositionally biased region" description="Low complexity" evidence="1">
    <location>
        <begin position="133"/>
        <end position="152"/>
    </location>
</feature>
<accession>A0A4T0H0C6</accession>
<evidence type="ECO:0000313" key="4">
    <source>
        <dbReference type="Proteomes" id="UP000306954"/>
    </source>
</evidence>
<feature type="region of interest" description="Disordered" evidence="1">
    <location>
        <begin position="128"/>
        <end position="166"/>
    </location>
</feature>
<dbReference type="Proteomes" id="UP000306954">
    <property type="component" value="Unassembled WGS sequence"/>
</dbReference>
<feature type="region of interest" description="Disordered" evidence="1">
    <location>
        <begin position="22"/>
        <end position="42"/>
    </location>
</feature>
<feature type="compositionally biased region" description="Acidic residues" evidence="1">
    <location>
        <begin position="153"/>
        <end position="163"/>
    </location>
</feature>
<name>A0A4T0H0C6_WALIC</name>
<feature type="signal peptide" evidence="2">
    <location>
        <begin position="1"/>
        <end position="18"/>
    </location>
</feature>
<organism evidence="3 4">
    <name type="scientific">Wallemia ichthyophaga</name>
    <dbReference type="NCBI Taxonomy" id="245174"/>
    <lineage>
        <taxon>Eukaryota</taxon>
        <taxon>Fungi</taxon>
        <taxon>Dikarya</taxon>
        <taxon>Basidiomycota</taxon>
        <taxon>Wallemiomycotina</taxon>
        <taxon>Wallemiomycetes</taxon>
        <taxon>Wallemiales</taxon>
        <taxon>Wallemiaceae</taxon>
        <taxon>Wallemia</taxon>
    </lineage>
</organism>
<feature type="chain" id="PRO_5030101437" evidence="2">
    <location>
        <begin position="19"/>
        <end position="186"/>
    </location>
</feature>
<dbReference type="AlphaFoldDB" id="A0A4T0H0C6"/>
<reference evidence="3 4" key="1">
    <citation type="submission" date="2019-03" db="EMBL/GenBank/DDBJ databases">
        <title>Sequencing 23 genomes of Wallemia ichthyophaga.</title>
        <authorList>
            <person name="Gostincar C."/>
        </authorList>
    </citation>
    <scope>NUCLEOTIDE SEQUENCE [LARGE SCALE GENOMIC DNA]</scope>
    <source>
        <strain evidence="3 4">EXF-8621</strain>
    </source>
</reference>
<gene>
    <name evidence="3" type="ORF">E3P90_03451</name>
</gene>
<proteinExistence type="predicted"/>
<evidence type="ECO:0000256" key="2">
    <source>
        <dbReference type="SAM" id="SignalP"/>
    </source>
</evidence>
<protein>
    <submittedName>
        <fullName evidence="3">Uncharacterized protein</fullName>
    </submittedName>
</protein>
<sequence length="186" mass="19236">MQITALLSTALLLTGVLAQDGSNTGSADTDAADTDATDTVTPSHNDQLSNCYDNSCSNFRQSDLDCHDSANGNTTEYYSCVYPEMVHTLNSNDECVDCLSNGGFNLSAQAQVYGKAFANFSPSQASSFSENYTPSSSSTASPSPTNPNNNNDGDGDNTDDDDSSATHTGVATAAAALLLTAVGCLI</sequence>
<dbReference type="EMBL" id="SPOF01000048">
    <property type="protein sequence ID" value="TIB08996.1"/>
    <property type="molecule type" value="Genomic_DNA"/>
</dbReference>